<proteinExistence type="predicted"/>
<feature type="domain" description="PAS" evidence="11">
    <location>
        <begin position="45"/>
        <end position="96"/>
    </location>
</feature>
<dbReference type="Pfam" id="PF00989">
    <property type="entry name" value="PAS"/>
    <property type="match status" value="1"/>
</dbReference>
<keyword evidence="7" id="KW-0067">ATP-binding</keyword>
<dbReference type="GO" id="GO:0006355">
    <property type="term" value="P:regulation of DNA-templated transcription"/>
    <property type="evidence" value="ECO:0007669"/>
    <property type="project" value="InterPro"/>
</dbReference>
<gene>
    <name evidence="12" type="ORF">FJY75_08590</name>
</gene>
<evidence type="ECO:0000259" key="10">
    <source>
        <dbReference type="PROSITE" id="PS50109"/>
    </source>
</evidence>
<dbReference type="InterPro" id="IPR004358">
    <property type="entry name" value="Sig_transdc_His_kin-like_C"/>
</dbReference>
<dbReference type="SUPFAM" id="SSF47384">
    <property type="entry name" value="Homodimeric domain of signal transducing histidine kinase"/>
    <property type="match status" value="1"/>
</dbReference>
<dbReference type="CDD" id="cd00075">
    <property type="entry name" value="HATPase"/>
    <property type="match status" value="1"/>
</dbReference>
<keyword evidence="3" id="KW-0597">Phosphoprotein</keyword>
<dbReference type="SUPFAM" id="SSF55874">
    <property type="entry name" value="ATPase domain of HSP90 chaperone/DNA topoisomerase II/histidine kinase"/>
    <property type="match status" value="1"/>
</dbReference>
<dbReference type="InterPro" id="IPR036097">
    <property type="entry name" value="HisK_dim/P_sf"/>
</dbReference>
<dbReference type="InterPro" id="IPR005467">
    <property type="entry name" value="His_kinase_dom"/>
</dbReference>
<dbReference type="EC" id="2.7.13.3" evidence="2"/>
<accession>A0A938BP30</accession>
<dbReference type="PROSITE" id="PS50109">
    <property type="entry name" value="HIS_KIN"/>
    <property type="match status" value="1"/>
</dbReference>
<dbReference type="SUPFAM" id="SSF55785">
    <property type="entry name" value="PYP-like sensor domain (PAS domain)"/>
    <property type="match status" value="1"/>
</dbReference>
<keyword evidence="8" id="KW-0902">Two-component regulatory system</keyword>
<keyword evidence="4" id="KW-0808">Transferase</keyword>
<dbReference type="CDD" id="cd00082">
    <property type="entry name" value="HisKA"/>
    <property type="match status" value="1"/>
</dbReference>
<name>A0A938BP30_UNCEI</name>
<dbReference type="PANTHER" id="PTHR43065">
    <property type="entry name" value="SENSOR HISTIDINE KINASE"/>
    <property type="match status" value="1"/>
</dbReference>
<dbReference type="InterPro" id="IPR003661">
    <property type="entry name" value="HisK_dim/P_dom"/>
</dbReference>
<evidence type="ECO:0000256" key="3">
    <source>
        <dbReference type="ARBA" id="ARBA00022553"/>
    </source>
</evidence>
<dbReference type="Proteomes" id="UP000748308">
    <property type="component" value="Unassembled WGS sequence"/>
</dbReference>
<evidence type="ECO:0000256" key="5">
    <source>
        <dbReference type="ARBA" id="ARBA00022741"/>
    </source>
</evidence>
<evidence type="ECO:0000313" key="13">
    <source>
        <dbReference type="Proteomes" id="UP000748308"/>
    </source>
</evidence>
<protein>
    <recommendedName>
        <fullName evidence="2">histidine kinase</fullName>
        <ecNumber evidence="2">2.7.13.3</ecNumber>
    </recommendedName>
</protein>
<dbReference type="PROSITE" id="PS50112">
    <property type="entry name" value="PAS"/>
    <property type="match status" value="1"/>
</dbReference>
<evidence type="ECO:0000256" key="2">
    <source>
        <dbReference type="ARBA" id="ARBA00012438"/>
    </source>
</evidence>
<dbReference type="SMART" id="SM00387">
    <property type="entry name" value="HATPase_c"/>
    <property type="match status" value="1"/>
</dbReference>
<dbReference type="Gene3D" id="3.30.565.10">
    <property type="entry name" value="Histidine kinase-like ATPase, C-terminal domain"/>
    <property type="match status" value="1"/>
</dbReference>
<evidence type="ECO:0000259" key="11">
    <source>
        <dbReference type="PROSITE" id="PS50112"/>
    </source>
</evidence>
<dbReference type="SMART" id="SM00388">
    <property type="entry name" value="HisKA"/>
    <property type="match status" value="1"/>
</dbReference>
<dbReference type="AlphaFoldDB" id="A0A938BP30"/>
<feature type="domain" description="Histidine kinase" evidence="10">
    <location>
        <begin position="173"/>
        <end position="381"/>
    </location>
</feature>
<dbReference type="Gene3D" id="1.10.287.130">
    <property type="match status" value="1"/>
</dbReference>
<organism evidence="12 13">
    <name type="scientific">Eiseniibacteriota bacterium</name>
    <dbReference type="NCBI Taxonomy" id="2212470"/>
    <lineage>
        <taxon>Bacteria</taxon>
        <taxon>Candidatus Eiseniibacteriota</taxon>
    </lineage>
</organism>
<dbReference type="Pfam" id="PF02518">
    <property type="entry name" value="HATPase_c"/>
    <property type="match status" value="1"/>
</dbReference>
<evidence type="ECO:0000256" key="7">
    <source>
        <dbReference type="ARBA" id="ARBA00022840"/>
    </source>
</evidence>
<feature type="region of interest" description="Disordered" evidence="9">
    <location>
        <begin position="1"/>
        <end position="22"/>
    </location>
</feature>
<dbReference type="InterPro" id="IPR036890">
    <property type="entry name" value="HATPase_C_sf"/>
</dbReference>
<evidence type="ECO:0000256" key="8">
    <source>
        <dbReference type="ARBA" id="ARBA00023012"/>
    </source>
</evidence>
<evidence type="ECO:0000313" key="12">
    <source>
        <dbReference type="EMBL" id="MBM3317898.1"/>
    </source>
</evidence>
<comment type="catalytic activity">
    <reaction evidence="1">
        <text>ATP + protein L-histidine = ADP + protein N-phospho-L-histidine.</text>
        <dbReference type="EC" id="2.7.13.3"/>
    </reaction>
</comment>
<evidence type="ECO:0000256" key="9">
    <source>
        <dbReference type="SAM" id="MobiDB-lite"/>
    </source>
</evidence>
<reference evidence="12" key="1">
    <citation type="submission" date="2019-03" db="EMBL/GenBank/DDBJ databases">
        <title>Lake Tanganyika Metagenome-Assembled Genomes (MAGs).</title>
        <authorList>
            <person name="Tran P."/>
        </authorList>
    </citation>
    <scope>NUCLEOTIDE SEQUENCE</scope>
    <source>
        <strain evidence="12">M_DeepCast_400m_m2_100</strain>
    </source>
</reference>
<evidence type="ECO:0000256" key="1">
    <source>
        <dbReference type="ARBA" id="ARBA00000085"/>
    </source>
</evidence>
<dbReference type="CDD" id="cd00130">
    <property type="entry name" value="PAS"/>
    <property type="match status" value="1"/>
</dbReference>
<dbReference type="InterPro" id="IPR013767">
    <property type="entry name" value="PAS_fold"/>
</dbReference>
<dbReference type="InterPro" id="IPR003594">
    <property type="entry name" value="HATPase_dom"/>
</dbReference>
<keyword evidence="5" id="KW-0547">Nucleotide-binding</keyword>
<keyword evidence="6" id="KW-0418">Kinase</keyword>
<dbReference type="GO" id="GO:0005524">
    <property type="term" value="F:ATP binding"/>
    <property type="evidence" value="ECO:0007669"/>
    <property type="project" value="UniProtKB-KW"/>
</dbReference>
<dbReference type="Pfam" id="PF00512">
    <property type="entry name" value="HisKA"/>
    <property type="match status" value="1"/>
</dbReference>
<sequence length="389" mass="40005">MAPPLGTGAGERSSAAAAARGGAAPEGVGAGGGLEVPVARDDAATVVLLESLLEHLADGVLAVGRDGRVSYWSDTLGALTGLSAARALDRPVGELLPDFAAAFSGDAAQVAAGRLSAGRGELPLRLAVVRVQGPSGITLGRAAAVTDLRREQEARAAREQQAALTQLGQMMATAAHQLRNPLGACLGFLGLLERDLAGGPSAALLGRVREGLGEMDRRIGELLGYARPRPLEARRFDLAALLRDVAAGAAARFGGGPRFETRLPPRFELRGDADQLRQACENLLVNAAQAAGATGRVRLLLRAARTGGGRTSARILVRNTGARLAPGELPQLFEPFVSRTRGGTGLGLPLARRIVEAHGGRIEALSAGGWTTFVAVLPLDSAPGPEESP</sequence>
<dbReference type="EMBL" id="VGIY01000213">
    <property type="protein sequence ID" value="MBM3317898.1"/>
    <property type="molecule type" value="Genomic_DNA"/>
</dbReference>
<dbReference type="PANTHER" id="PTHR43065:SF10">
    <property type="entry name" value="PEROXIDE STRESS-ACTIVATED HISTIDINE KINASE MAK3"/>
    <property type="match status" value="1"/>
</dbReference>
<comment type="caution">
    <text evidence="12">The sequence shown here is derived from an EMBL/GenBank/DDBJ whole genome shotgun (WGS) entry which is preliminary data.</text>
</comment>
<dbReference type="PRINTS" id="PR00344">
    <property type="entry name" value="BCTRLSENSOR"/>
</dbReference>
<dbReference type="GO" id="GO:0000155">
    <property type="term" value="F:phosphorelay sensor kinase activity"/>
    <property type="evidence" value="ECO:0007669"/>
    <property type="project" value="InterPro"/>
</dbReference>
<dbReference type="SMART" id="SM00091">
    <property type="entry name" value="PAS"/>
    <property type="match status" value="1"/>
</dbReference>
<evidence type="ECO:0000256" key="4">
    <source>
        <dbReference type="ARBA" id="ARBA00022679"/>
    </source>
</evidence>
<dbReference type="Gene3D" id="3.30.450.20">
    <property type="entry name" value="PAS domain"/>
    <property type="match status" value="1"/>
</dbReference>
<evidence type="ECO:0000256" key="6">
    <source>
        <dbReference type="ARBA" id="ARBA00022777"/>
    </source>
</evidence>
<dbReference type="InterPro" id="IPR035965">
    <property type="entry name" value="PAS-like_dom_sf"/>
</dbReference>
<dbReference type="InterPro" id="IPR000014">
    <property type="entry name" value="PAS"/>
</dbReference>
<feature type="compositionally biased region" description="Low complexity" evidence="9">
    <location>
        <begin position="10"/>
        <end position="22"/>
    </location>
</feature>